<organism evidence="2">
    <name type="scientific">Laccaria bicolor (strain S238N-H82 / ATCC MYA-4686)</name>
    <name type="common">Bicoloured deceiver</name>
    <name type="synonym">Laccaria laccata var. bicolor</name>
    <dbReference type="NCBI Taxonomy" id="486041"/>
    <lineage>
        <taxon>Eukaryota</taxon>
        <taxon>Fungi</taxon>
        <taxon>Dikarya</taxon>
        <taxon>Basidiomycota</taxon>
        <taxon>Agaricomycotina</taxon>
        <taxon>Agaricomycetes</taxon>
        <taxon>Agaricomycetidae</taxon>
        <taxon>Agaricales</taxon>
        <taxon>Agaricineae</taxon>
        <taxon>Hydnangiaceae</taxon>
        <taxon>Laccaria</taxon>
    </lineage>
</organism>
<protein>
    <submittedName>
        <fullName evidence="1">Predicted protein</fullName>
    </submittedName>
</protein>
<dbReference type="AlphaFoldDB" id="B0D8P3"/>
<evidence type="ECO:0000313" key="2">
    <source>
        <dbReference type="Proteomes" id="UP000001194"/>
    </source>
</evidence>
<dbReference type="EMBL" id="DS547100">
    <property type="protein sequence ID" value="EDR09109.1"/>
    <property type="molecule type" value="Genomic_DNA"/>
</dbReference>
<dbReference type="FunCoup" id="B0D8P3">
    <property type="interactions" value="401"/>
</dbReference>
<dbReference type="Gene3D" id="3.40.50.300">
    <property type="entry name" value="P-loop containing nucleotide triphosphate hydrolases"/>
    <property type="match status" value="1"/>
</dbReference>
<dbReference type="Proteomes" id="UP000001194">
    <property type="component" value="Unassembled WGS sequence"/>
</dbReference>
<dbReference type="PANTHER" id="PTHR10285">
    <property type="entry name" value="URIDINE KINASE"/>
    <property type="match status" value="1"/>
</dbReference>
<proteinExistence type="predicted"/>
<dbReference type="GeneID" id="6075981"/>
<dbReference type="InParanoid" id="B0D8P3"/>
<keyword evidence="2" id="KW-1185">Reference proteome</keyword>
<name>B0D8P3_LACBS</name>
<dbReference type="KEGG" id="lbc:LACBIDRAFT_190323"/>
<dbReference type="HOGENOM" id="CLU_056986_1_0_1"/>
<reference evidence="1 2" key="1">
    <citation type="journal article" date="2008" name="Nature">
        <title>The genome of Laccaria bicolor provides insights into mycorrhizal symbiosis.</title>
        <authorList>
            <person name="Martin F."/>
            <person name="Aerts A."/>
            <person name="Ahren D."/>
            <person name="Brun A."/>
            <person name="Danchin E.G.J."/>
            <person name="Duchaussoy F."/>
            <person name="Gibon J."/>
            <person name="Kohler A."/>
            <person name="Lindquist E."/>
            <person name="Pereda V."/>
            <person name="Salamov A."/>
            <person name="Shapiro H.J."/>
            <person name="Wuyts J."/>
            <person name="Blaudez D."/>
            <person name="Buee M."/>
            <person name="Brokstein P."/>
            <person name="Canbaeck B."/>
            <person name="Cohen D."/>
            <person name="Courty P.E."/>
            <person name="Coutinho P.M."/>
            <person name="Delaruelle C."/>
            <person name="Detter J.C."/>
            <person name="Deveau A."/>
            <person name="DiFazio S."/>
            <person name="Duplessis S."/>
            <person name="Fraissinet-Tachet L."/>
            <person name="Lucic E."/>
            <person name="Frey-Klett P."/>
            <person name="Fourrey C."/>
            <person name="Feussner I."/>
            <person name="Gay G."/>
            <person name="Grimwood J."/>
            <person name="Hoegger P.J."/>
            <person name="Jain P."/>
            <person name="Kilaru S."/>
            <person name="Labbe J."/>
            <person name="Lin Y.C."/>
            <person name="Legue V."/>
            <person name="Le Tacon F."/>
            <person name="Marmeisse R."/>
            <person name="Melayah D."/>
            <person name="Montanini B."/>
            <person name="Muratet M."/>
            <person name="Nehls U."/>
            <person name="Niculita-Hirzel H."/>
            <person name="Oudot-Le Secq M.P."/>
            <person name="Peter M."/>
            <person name="Quesneville H."/>
            <person name="Rajashekar B."/>
            <person name="Reich M."/>
            <person name="Rouhier N."/>
            <person name="Schmutz J."/>
            <person name="Yin T."/>
            <person name="Chalot M."/>
            <person name="Henrissat B."/>
            <person name="Kuees U."/>
            <person name="Lucas S."/>
            <person name="Van de Peer Y."/>
            <person name="Podila G.K."/>
            <person name="Polle A."/>
            <person name="Pukkila P.J."/>
            <person name="Richardson P.M."/>
            <person name="Rouze P."/>
            <person name="Sanders I.R."/>
            <person name="Stajich J.E."/>
            <person name="Tunlid A."/>
            <person name="Tuskan G."/>
            <person name="Grigoriev I.V."/>
        </authorList>
    </citation>
    <scope>NUCLEOTIDE SEQUENCE [LARGE SCALE GENOMIC DNA]</scope>
    <source>
        <strain evidence="2">S238N-H82 / ATCC MYA-4686</strain>
    </source>
</reference>
<dbReference type="InterPro" id="IPR027417">
    <property type="entry name" value="P-loop_NTPase"/>
</dbReference>
<dbReference type="OrthoDB" id="347435at2759"/>
<evidence type="ECO:0000313" key="1">
    <source>
        <dbReference type="EMBL" id="EDR09109.1"/>
    </source>
</evidence>
<dbReference type="SUPFAM" id="SSF52540">
    <property type="entry name" value="P-loop containing nucleoside triphosphate hydrolases"/>
    <property type="match status" value="1"/>
</dbReference>
<dbReference type="RefSeq" id="XP_001880422.1">
    <property type="nucleotide sequence ID" value="XM_001880387.1"/>
</dbReference>
<accession>B0D8P3</accession>
<sequence>MEAIELICKHILAHRTTVPKPLFVALQGPQGSGKSYLSGLVQETLSASPNNLRIVVISIDDLYLPHGDLISLASSHPNNPLWQGRGQPGTHDVELGIRVLNALKHGISVEIPRFDKSLFNGEGDRLPMDGSGTIVSQPPLVDIVILEGWCVGFQAISSDDLYRRWNGIWKEEREKLSLTEDKVGKKIDVENVNEKLKGYAPLWTFFDIFVQASTPPPSTSESQHSIIYEWRLEQERYMKEQNGGRGMSDAAVKSFVDRYIPGYVFFGDSSPLSVDQGQKTLGRTLTLYLDAMRNVTTSSTS</sequence>
<gene>
    <name evidence="1" type="ORF">LACBIDRAFT_190323</name>
</gene>
<dbReference type="STRING" id="486041.B0D8P3"/>